<dbReference type="InterPro" id="IPR013083">
    <property type="entry name" value="Znf_RING/FYVE/PHD"/>
</dbReference>
<feature type="region of interest" description="Disordered" evidence="5">
    <location>
        <begin position="260"/>
        <end position="340"/>
    </location>
</feature>
<dbReference type="GO" id="GO:0012505">
    <property type="term" value="C:endomembrane system"/>
    <property type="evidence" value="ECO:0007669"/>
    <property type="project" value="TreeGrafter"/>
</dbReference>
<dbReference type="PROSITE" id="PS50089">
    <property type="entry name" value="ZF_RING_2"/>
    <property type="match status" value="1"/>
</dbReference>
<dbReference type="Proteomes" id="UP000799750">
    <property type="component" value="Unassembled WGS sequence"/>
</dbReference>
<feature type="region of interest" description="Disordered" evidence="5">
    <location>
        <begin position="205"/>
        <end position="225"/>
    </location>
</feature>
<dbReference type="GO" id="GO:0008270">
    <property type="term" value="F:zinc ion binding"/>
    <property type="evidence" value="ECO:0007669"/>
    <property type="project" value="UniProtKB-KW"/>
</dbReference>
<dbReference type="Gene3D" id="3.30.40.10">
    <property type="entry name" value="Zinc/RING finger domain, C3HC4 (zinc finger)"/>
    <property type="match status" value="1"/>
</dbReference>
<dbReference type="PANTHER" id="PTHR22763">
    <property type="entry name" value="RING ZINC FINGER PROTEIN"/>
    <property type="match status" value="1"/>
</dbReference>
<gene>
    <name evidence="7" type="ORF">BU16DRAFT_558214</name>
</gene>
<dbReference type="Pfam" id="PF13639">
    <property type="entry name" value="zf-RING_2"/>
    <property type="match status" value="1"/>
</dbReference>
<dbReference type="EMBL" id="MU004185">
    <property type="protein sequence ID" value="KAF2498138.1"/>
    <property type="molecule type" value="Genomic_DNA"/>
</dbReference>
<feature type="region of interest" description="Disordered" evidence="5">
    <location>
        <begin position="140"/>
        <end position="185"/>
    </location>
</feature>
<evidence type="ECO:0000256" key="1">
    <source>
        <dbReference type="ARBA" id="ARBA00022723"/>
    </source>
</evidence>
<evidence type="ECO:0000256" key="2">
    <source>
        <dbReference type="ARBA" id="ARBA00022771"/>
    </source>
</evidence>
<evidence type="ECO:0000256" key="5">
    <source>
        <dbReference type="SAM" id="MobiDB-lite"/>
    </source>
</evidence>
<dbReference type="GO" id="GO:0043161">
    <property type="term" value="P:proteasome-mediated ubiquitin-dependent protein catabolic process"/>
    <property type="evidence" value="ECO:0007669"/>
    <property type="project" value="TreeGrafter"/>
</dbReference>
<name>A0A6A6R062_9PEZI</name>
<keyword evidence="1" id="KW-0479">Metal-binding</keyword>
<reference evidence="7" key="1">
    <citation type="journal article" date="2020" name="Stud. Mycol.">
        <title>101 Dothideomycetes genomes: a test case for predicting lifestyles and emergence of pathogens.</title>
        <authorList>
            <person name="Haridas S."/>
            <person name="Albert R."/>
            <person name="Binder M."/>
            <person name="Bloem J."/>
            <person name="Labutti K."/>
            <person name="Salamov A."/>
            <person name="Andreopoulos B."/>
            <person name="Baker S."/>
            <person name="Barry K."/>
            <person name="Bills G."/>
            <person name="Bluhm B."/>
            <person name="Cannon C."/>
            <person name="Castanera R."/>
            <person name="Culley D."/>
            <person name="Daum C."/>
            <person name="Ezra D."/>
            <person name="Gonzalez J."/>
            <person name="Henrissat B."/>
            <person name="Kuo A."/>
            <person name="Liang C."/>
            <person name="Lipzen A."/>
            <person name="Lutzoni F."/>
            <person name="Magnuson J."/>
            <person name="Mondo S."/>
            <person name="Nolan M."/>
            <person name="Ohm R."/>
            <person name="Pangilinan J."/>
            <person name="Park H.-J."/>
            <person name="Ramirez L."/>
            <person name="Alfaro M."/>
            <person name="Sun H."/>
            <person name="Tritt A."/>
            <person name="Yoshinaga Y."/>
            <person name="Zwiers L.-H."/>
            <person name="Turgeon B."/>
            <person name="Goodwin S."/>
            <person name="Spatafora J."/>
            <person name="Crous P."/>
            <person name="Grigoriev I."/>
        </authorList>
    </citation>
    <scope>NUCLEOTIDE SEQUENCE</scope>
    <source>
        <strain evidence="7">CBS 269.34</strain>
    </source>
</reference>
<keyword evidence="2 4" id="KW-0863">Zinc-finger</keyword>
<evidence type="ECO:0000256" key="4">
    <source>
        <dbReference type="PROSITE-ProRule" id="PRU00175"/>
    </source>
</evidence>
<evidence type="ECO:0000313" key="8">
    <source>
        <dbReference type="Proteomes" id="UP000799750"/>
    </source>
</evidence>
<dbReference type="CDD" id="cd16448">
    <property type="entry name" value="RING-H2"/>
    <property type="match status" value="1"/>
</dbReference>
<evidence type="ECO:0000256" key="3">
    <source>
        <dbReference type="ARBA" id="ARBA00022833"/>
    </source>
</evidence>
<dbReference type="SUPFAM" id="SSF57850">
    <property type="entry name" value="RING/U-box"/>
    <property type="match status" value="1"/>
</dbReference>
<evidence type="ECO:0000259" key="6">
    <source>
        <dbReference type="PROSITE" id="PS50089"/>
    </source>
</evidence>
<proteinExistence type="predicted"/>
<feature type="compositionally biased region" description="Low complexity" evidence="5">
    <location>
        <begin position="277"/>
        <end position="326"/>
    </location>
</feature>
<dbReference type="InterPro" id="IPR001841">
    <property type="entry name" value="Znf_RING"/>
</dbReference>
<evidence type="ECO:0000313" key="7">
    <source>
        <dbReference type="EMBL" id="KAF2498138.1"/>
    </source>
</evidence>
<accession>A0A6A6R062</accession>
<dbReference type="GO" id="GO:0061630">
    <property type="term" value="F:ubiquitin protein ligase activity"/>
    <property type="evidence" value="ECO:0007669"/>
    <property type="project" value="TreeGrafter"/>
</dbReference>
<keyword evidence="8" id="KW-1185">Reference proteome</keyword>
<feature type="compositionally biased region" description="Basic and acidic residues" evidence="5">
    <location>
        <begin position="176"/>
        <end position="185"/>
    </location>
</feature>
<keyword evidence="3" id="KW-0862">Zinc</keyword>
<protein>
    <recommendedName>
        <fullName evidence="6">RING-type domain-containing protein</fullName>
    </recommendedName>
</protein>
<organism evidence="7 8">
    <name type="scientific">Lophium mytilinum</name>
    <dbReference type="NCBI Taxonomy" id="390894"/>
    <lineage>
        <taxon>Eukaryota</taxon>
        <taxon>Fungi</taxon>
        <taxon>Dikarya</taxon>
        <taxon>Ascomycota</taxon>
        <taxon>Pezizomycotina</taxon>
        <taxon>Dothideomycetes</taxon>
        <taxon>Pleosporomycetidae</taxon>
        <taxon>Mytilinidiales</taxon>
        <taxon>Mytilinidiaceae</taxon>
        <taxon>Lophium</taxon>
    </lineage>
</organism>
<feature type="domain" description="RING-type" evidence="6">
    <location>
        <begin position="33"/>
        <end position="82"/>
    </location>
</feature>
<dbReference type="OrthoDB" id="3946702at2759"/>
<sequence>MSPTIPSDATEFIANNLTAIDASHAEVELLEDCPICQERFSEKDPPVQITDSANCSHIFGKDCLKSWLSSGMNNQNTCPLCRAKLYGVTERFSWAPDHGWERIGAGGIRGTFRGADYDGVTVLNTLIARLRERRAPSAMNTIRNDEELEQVSGELGPSPRWEQGPELEEAGSIGQHEGDESRELEGERSLLGFWERTLSLNRTPRRAPLGRMPRRGPFPRVDNSAFLASRCQREEDLRQERGQGQQVDDEIQLGFAAAVPAPLDTPSPELSMGNRLASGSTSPSTSRSASRSASGFAADSVPRSASRSTPRSASRSAASGFAAGSTPQFAPRSDPESKSL</sequence>
<dbReference type="AlphaFoldDB" id="A0A6A6R062"/>
<dbReference type="InterPro" id="IPR050731">
    <property type="entry name" value="HRD1_E3_ubiq-ligases"/>
</dbReference>